<accession>I4DN68</accession>
<proteinExistence type="evidence at transcript level"/>
<evidence type="ECO:0000313" key="2">
    <source>
        <dbReference type="EMBL" id="BAM19358.1"/>
    </source>
</evidence>
<feature type="non-terminal residue" evidence="2">
    <location>
        <position position="1"/>
    </location>
</feature>
<name>I4DN68_PAPXU</name>
<feature type="region of interest" description="Disordered" evidence="1">
    <location>
        <begin position="1"/>
        <end position="30"/>
    </location>
</feature>
<protein>
    <submittedName>
        <fullName evidence="2">Uncharacterized protein</fullName>
    </submittedName>
</protein>
<evidence type="ECO:0000256" key="1">
    <source>
        <dbReference type="SAM" id="MobiDB-lite"/>
    </source>
</evidence>
<dbReference type="EMBL" id="AK402741">
    <property type="protein sequence ID" value="BAM19358.1"/>
    <property type="molecule type" value="mRNA"/>
</dbReference>
<reference evidence="2" key="1">
    <citation type="journal article" date="2012" name="BMC Biol.">
        <title>Comprehensive microarray-based analysis for stage-specific larval camouflage pattern-associated genes in the swallowtail butterfly, Papilio xuthus.</title>
        <authorList>
            <person name="Futahashi R."/>
            <person name="Shirataki H."/>
            <person name="Narita T."/>
            <person name="Mita K."/>
            <person name="Fujiwara H."/>
        </authorList>
    </citation>
    <scope>NUCLEOTIDE SEQUENCE</scope>
    <source>
        <tissue evidence="2">Epidermis</tissue>
    </source>
</reference>
<organism evidence="2">
    <name type="scientific">Papilio xuthus</name>
    <name type="common">Asian swallowtail butterfly</name>
    <dbReference type="NCBI Taxonomy" id="66420"/>
    <lineage>
        <taxon>Eukaryota</taxon>
        <taxon>Metazoa</taxon>
        <taxon>Ecdysozoa</taxon>
        <taxon>Arthropoda</taxon>
        <taxon>Hexapoda</taxon>
        <taxon>Insecta</taxon>
        <taxon>Pterygota</taxon>
        <taxon>Neoptera</taxon>
        <taxon>Endopterygota</taxon>
        <taxon>Lepidoptera</taxon>
        <taxon>Glossata</taxon>
        <taxon>Ditrysia</taxon>
        <taxon>Papilionoidea</taxon>
        <taxon>Papilionidae</taxon>
        <taxon>Papilioninae</taxon>
        <taxon>Papilio</taxon>
    </lineage>
</organism>
<dbReference type="AlphaFoldDB" id="I4DN68"/>
<sequence>GATCQVHSRCRLQHAQPRDDKPHRYLPHPGAAAGQSLAALLRDVLRCGGYNSRDQ</sequence>